<dbReference type="PANTHER" id="PTHR11709">
    <property type="entry name" value="MULTI-COPPER OXIDASE"/>
    <property type="match status" value="1"/>
</dbReference>
<evidence type="ECO:0000313" key="9">
    <source>
        <dbReference type="Proteomes" id="UP001479436"/>
    </source>
</evidence>
<sequence length="470" mass="52433">MKESDFTLHFHGITQQGTPFSDGVPHVTQLPIAPGSRYHYVMNVGNQVGTYFYHAHTGAAASTAYGALIIHESDEASTPYDYDEERIVMLGDVFHRSDDEIVNGLLGIPTPIPIGNPDSLIINGKTYAQWNCTQPNVKCDDTCEREVLTVDPGKTYRFRIINSSLNRHLSFAIESHPLTIIEADGSYLAHKTVNHLQISPGQRYSALVHTDQQPGNFYLKSEIMEPAPALNNGLGILHYSDASVPDTKAVNPVVTAPIVRRLSFLEEFELFKPLPGFPTHSEIAYPKEFDREILIEIRETEEISYLNGISHEISKGNMLQALYSGKRSTQPDYEIAIANGGYDATRETYPIRLGEVIQVVLQNTYMNESRACISHPFHLHGHSIYDLGGGYGKYNPEIDGLAVQQITNPLFRDVVNVYGQSDTGDYGKPCGFRVFRFVADNPGAWLFHCHLTSHMIQGMQTIFEVGVEEL</sequence>
<dbReference type="InterPro" id="IPR011707">
    <property type="entry name" value="Cu-oxidase-like_N"/>
</dbReference>
<keyword evidence="2" id="KW-0479">Metal-binding</keyword>
<dbReference type="SUPFAM" id="SSF49503">
    <property type="entry name" value="Cupredoxins"/>
    <property type="match status" value="3"/>
</dbReference>
<dbReference type="PROSITE" id="PS00079">
    <property type="entry name" value="MULTICOPPER_OXIDASE1"/>
    <property type="match status" value="1"/>
</dbReference>
<dbReference type="InterPro" id="IPR011706">
    <property type="entry name" value="Cu-oxidase_C"/>
</dbReference>
<gene>
    <name evidence="8" type="ORF">K7432_016420</name>
</gene>
<evidence type="ECO:0000256" key="2">
    <source>
        <dbReference type="ARBA" id="ARBA00022723"/>
    </source>
</evidence>
<dbReference type="PANTHER" id="PTHR11709:SF394">
    <property type="entry name" value="FI03373P-RELATED"/>
    <property type="match status" value="1"/>
</dbReference>
<dbReference type="EMBL" id="JASJQH010002697">
    <property type="protein sequence ID" value="KAK9760000.1"/>
    <property type="molecule type" value="Genomic_DNA"/>
</dbReference>
<keyword evidence="9" id="KW-1185">Reference proteome</keyword>
<evidence type="ECO:0000256" key="4">
    <source>
        <dbReference type="ARBA" id="ARBA00023008"/>
    </source>
</evidence>
<feature type="domain" description="Plastocyanin-like" evidence="7">
    <location>
        <begin position="4"/>
        <end position="73"/>
    </location>
</feature>
<dbReference type="Gene3D" id="2.60.40.420">
    <property type="entry name" value="Cupredoxins - blue copper proteins"/>
    <property type="match status" value="3"/>
</dbReference>
<feature type="domain" description="Plastocyanin-like" evidence="6">
    <location>
        <begin position="329"/>
        <end position="466"/>
    </location>
</feature>
<evidence type="ECO:0000259" key="5">
    <source>
        <dbReference type="Pfam" id="PF00394"/>
    </source>
</evidence>
<protein>
    <recommendedName>
        <fullName evidence="10">Laccase</fullName>
    </recommendedName>
</protein>
<dbReference type="InterPro" id="IPR008972">
    <property type="entry name" value="Cupredoxin"/>
</dbReference>
<organism evidence="8 9">
    <name type="scientific">Basidiobolus ranarum</name>
    <dbReference type="NCBI Taxonomy" id="34480"/>
    <lineage>
        <taxon>Eukaryota</taxon>
        <taxon>Fungi</taxon>
        <taxon>Fungi incertae sedis</taxon>
        <taxon>Zoopagomycota</taxon>
        <taxon>Entomophthoromycotina</taxon>
        <taxon>Basidiobolomycetes</taxon>
        <taxon>Basidiobolales</taxon>
        <taxon>Basidiobolaceae</taxon>
        <taxon>Basidiobolus</taxon>
    </lineage>
</organism>
<keyword evidence="3" id="KW-0560">Oxidoreductase</keyword>
<reference evidence="8 9" key="1">
    <citation type="submission" date="2023-04" db="EMBL/GenBank/DDBJ databases">
        <title>Genome of Basidiobolus ranarum AG-B5.</title>
        <authorList>
            <person name="Stajich J.E."/>
            <person name="Carter-House D."/>
            <person name="Gryganskyi A."/>
        </authorList>
    </citation>
    <scope>NUCLEOTIDE SEQUENCE [LARGE SCALE GENOMIC DNA]</scope>
    <source>
        <strain evidence="8 9">AG-B5</strain>
    </source>
</reference>
<dbReference type="InterPro" id="IPR001117">
    <property type="entry name" value="Cu-oxidase_2nd"/>
</dbReference>
<proteinExistence type="inferred from homology"/>
<dbReference type="PROSITE" id="PS00080">
    <property type="entry name" value="MULTICOPPER_OXIDASE2"/>
    <property type="match status" value="1"/>
</dbReference>
<dbReference type="Pfam" id="PF07731">
    <property type="entry name" value="Cu-oxidase_2"/>
    <property type="match status" value="1"/>
</dbReference>
<comment type="caution">
    <text evidence="8">The sequence shown here is derived from an EMBL/GenBank/DDBJ whole genome shotgun (WGS) entry which is preliminary data.</text>
</comment>
<keyword evidence="4" id="KW-0186">Copper</keyword>
<evidence type="ECO:0008006" key="10">
    <source>
        <dbReference type="Google" id="ProtNLM"/>
    </source>
</evidence>
<name>A0ABR2WET2_9FUNG</name>
<evidence type="ECO:0000256" key="1">
    <source>
        <dbReference type="ARBA" id="ARBA00010609"/>
    </source>
</evidence>
<dbReference type="InterPro" id="IPR033138">
    <property type="entry name" value="Cu_oxidase_CS"/>
</dbReference>
<feature type="domain" description="Plastocyanin-like" evidence="5">
    <location>
        <begin position="85"/>
        <end position="241"/>
    </location>
</feature>
<dbReference type="InterPro" id="IPR002355">
    <property type="entry name" value="Cu_oxidase_Cu_BS"/>
</dbReference>
<evidence type="ECO:0000259" key="6">
    <source>
        <dbReference type="Pfam" id="PF07731"/>
    </source>
</evidence>
<evidence type="ECO:0000256" key="3">
    <source>
        <dbReference type="ARBA" id="ARBA00023002"/>
    </source>
</evidence>
<dbReference type="CDD" id="cd04205">
    <property type="entry name" value="CuRO_2_LCC_like"/>
    <property type="match status" value="1"/>
</dbReference>
<dbReference type="Proteomes" id="UP001479436">
    <property type="component" value="Unassembled WGS sequence"/>
</dbReference>
<evidence type="ECO:0000313" key="8">
    <source>
        <dbReference type="EMBL" id="KAK9760000.1"/>
    </source>
</evidence>
<dbReference type="Pfam" id="PF07732">
    <property type="entry name" value="Cu-oxidase_3"/>
    <property type="match status" value="1"/>
</dbReference>
<dbReference type="Pfam" id="PF00394">
    <property type="entry name" value="Cu-oxidase"/>
    <property type="match status" value="1"/>
</dbReference>
<comment type="similarity">
    <text evidence="1">Belongs to the multicopper oxidase family.</text>
</comment>
<evidence type="ECO:0000259" key="7">
    <source>
        <dbReference type="Pfam" id="PF07732"/>
    </source>
</evidence>
<accession>A0ABR2WET2</accession>
<dbReference type="InterPro" id="IPR045087">
    <property type="entry name" value="Cu-oxidase_fam"/>
</dbReference>